<keyword evidence="3" id="KW-1185">Reference proteome</keyword>
<keyword evidence="1" id="KW-0732">Signal</keyword>
<organism evidence="2 3">
    <name type="scientific">Sphingomonas aerophila</name>
    <dbReference type="NCBI Taxonomy" id="1344948"/>
    <lineage>
        <taxon>Bacteria</taxon>
        <taxon>Pseudomonadati</taxon>
        <taxon>Pseudomonadota</taxon>
        <taxon>Alphaproteobacteria</taxon>
        <taxon>Sphingomonadales</taxon>
        <taxon>Sphingomonadaceae</taxon>
        <taxon>Sphingomonas</taxon>
    </lineage>
</organism>
<name>A0A7W9ESX3_9SPHN</name>
<reference evidence="2 3" key="1">
    <citation type="submission" date="2020-08" db="EMBL/GenBank/DDBJ databases">
        <title>Genomic Encyclopedia of Type Strains, Phase IV (KMG-IV): sequencing the most valuable type-strain genomes for metagenomic binning, comparative biology and taxonomic classification.</title>
        <authorList>
            <person name="Goeker M."/>
        </authorList>
    </citation>
    <scope>NUCLEOTIDE SEQUENCE [LARGE SCALE GENOMIC DNA]</scope>
    <source>
        <strain evidence="2 3">DSM 100044</strain>
    </source>
</reference>
<evidence type="ECO:0000313" key="3">
    <source>
        <dbReference type="Proteomes" id="UP000546200"/>
    </source>
</evidence>
<protein>
    <submittedName>
        <fullName evidence="2">Uncharacterized protein</fullName>
    </submittedName>
</protein>
<proteinExistence type="predicted"/>
<sequence>MRNSGLLVLAGSLIAAAPASAPIAKPIHRAAFRRLVSVDPLFLTASNGLAWVNIYGGFRIVLPRGERVVGATSPGSLPITLLTNRRRCLLVSTNNVDGRLASLTINDSSCPPQPVATAPGEIPGRRFVGEAWGYRAWVDERAGTTLLTKSRGATAQSVATVQMRTVGISALDSPDSPSSNVTLVGSTKKGDLLMLLAIRY</sequence>
<comment type="caution">
    <text evidence="2">The sequence shown here is derived from an EMBL/GenBank/DDBJ whole genome shotgun (WGS) entry which is preliminary data.</text>
</comment>
<feature type="signal peptide" evidence="1">
    <location>
        <begin position="1"/>
        <end position="21"/>
    </location>
</feature>
<evidence type="ECO:0000313" key="2">
    <source>
        <dbReference type="EMBL" id="MBB5713569.1"/>
    </source>
</evidence>
<accession>A0A7W9ESX3</accession>
<gene>
    <name evidence="2" type="ORF">FHS94_000388</name>
</gene>
<dbReference type="EMBL" id="JACIJK010000001">
    <property type="protein sequence ID" value="MBB5713569.1"/>
    <property type="molecule type" value="Genomic_DNA"/>
</dbReference>
<evidence type="ECO:0000256" key="1">
    <source>
        <dbReference type="SAM" id="SignalP"/>
    </source>
</evidence>
<dbReference type="AlphaFoldDB" id="A0A7W9ESX3"/>
<dbReference type="Proteomes" id="UP000546200">
    <property type="component" value="Unassembled WGS sequence"/>
</dbReference>
<feature type="chain" id="PRO_5030546182" evidence="1">
    <location>
        <begin position="22"/>
        <end position="200"/>
    </location>
</feature>